<dbReference type="Proteomes" id="UP000676967">
    <property type="component" value="Chromosome"/>
</dbReference>
<reference evidence="1 2" key="1">
    <citation type="submission" date="2020-08" db="EMBL/GenBank/DDBJ databases">
        <title>Whole genome shotgun sequence of Actinoplanes ianthinogenes NBRC 13996.</title>
        <authorList>
            <person name="Komaki H."/>
            <person name="Tamura T."/>
        </authorList>
    </citation>
    <scope>NUCLEOTIDE SEQUENCE [LARGE SCALE GENOMIC DNA]</scope>
    <source>
        <strain evidence="1 2">NBRC 13996</strain>
    </source>
</reference>
<name>A0ABN6CLR2_9ACTN</name>
<evidence type="ECO:0008006" key="3">
    <source>
        <dbReference type="Google" id="ProtNLM"/>
    </source>
</evidence>
<protein>
    <recommendedName>
        <fullName evidence="3">Abi-like protein</fullName>
    </recommendedName>
</protein>
<organism evidence="1 2">
    <name type="scientific">Actinoplanes ianthinogenes</name>
    <dbReference type="NCBI Taxonomy" id="122358"/>
    <lineage>
        <taxon>Bacteria</taxon>
        <taxon>Bacillati</taxon>
        <taxon>Actinomycetota</taxon>
        <taxon>Actinomycetes</taxon>
        <taxon>Micromonosporales</taxon>
        <taxon>Micromonosporaceae</taxon>
        <taxon>Actinoplanes</taxon>
    </lineage>
</organism>
<dbReference type="EMBL" id="AP023356">
    <property type="protein sequence ID" value="BCJ45960.1"/>
    <property type="molecule type" value="Genomic_DNA"/>
</dbReference>
<accession>A0ABN6CLR2</accession>
<evidence type="ECO:0000313" key="2">
    <source>
        <dbReference type="Proteomes" id="UP000676967"/>
    </source>
</evidence>
<sequence length="59" mass="6981">MQQLHEARNRIAHHEPMFNRPIADLRQTALHLVGWICPVTRDWIEQRCRVPEVLSGRPT</sequence>
<keyword evidence="2" id="KW-1185">Reference proteome</keyword>
<gene>
    <name evidence="1" type="ORF">Aiant_66170</name>
</gene>
<evidence type="ECO:0000313" key="1">
    <source>
        <dbReference type="EMBL" id="BCJ45960.1"/>
    </source>
</evidence>
<proteinExistence type="predicted"/>